<keyword evidence="2 4" id="KW-0547">Nucleotide-binding</keyword>
<evidence type="ECO:0000256" key="4">
    <source>
        <dbReference type="PIRSR" id="PIRSR006806-1"/>
    </source>
</evidence>
<reference evidence="6" key="1">
    <citation type="submission" date="2020-10" db="EMBL/GenBank/DDBJ databases">
        <authorList>
            <person name="Gilroy R."/>
        </authorList>
    </citation>
    <scope>NUCLEOTIDE SEQUENCE</scope>
    <source>
        <strain evidence="6">10532</strain>
    </source>
</reference>
<feature type="binding site" evidence="4">
    <location>
        <position position="70"/>
    </location>
    <ligand>
        <name>substrate</name>
    </ligand>
</feature>
<dbReference type="GO" id="GO:0005524">
    <property type="term" value="F:ATP binding"/>
    <property type="evidence" value="ECO:0007669"/>
    <property type="project" value="UniProtKB-KW"/>
</dbReference>
<dbReference type="Gene3D" id="3.40.50.10420">
    <property type="entry name" value="NagB/RpiA/CoA transferase-like"/>
    <property type="match status" value="1"/>
</dbReference>
<evidence type="ECO:0000256" key="1">
    <source>
        <dbReference type="ARBA" id="ARBA00010638"/>
    </source>
</evidence>
<keyword evidence="5" id="KW-0460">Magnesium</keyword>
<keyword evidence="6" id="KW-0436">Ligase</keyword>
<reference evidence="6" key="2">
    <citation type="journal article" date="2021" name="PeerJ">
        <title>Extensive microbial diversity within the chicken gut microbiome revealed by metagenomics and culture.</title>
        <authorList>
            <person name="Gilroy R."/>
            <person name="Ravi A."/>
            <person name="Getino M."/>
            <person name="Pursley I."/>
            <person name="Horton D.L."/>
            <person name="Alikhan N.F."/>
            <person name="Baker D."/>
            <person name="Gharbi K."/>
            <person name="Hall N."/>
            <person name="Watson M."/>
            <person name="Adriaenssens E.M."/>
            <person name="Foster-Nyarko E."/>
            <person name="Jarju S."/>
            <person name="Secka A."/>
            <person name="Antonio M."/>
            <person name="Oren A."/>
            <person name="Chaudhuri R.R."/>
            <person name="La Ragione R."/>
            <person name="Hildebrand F."/>
            <person name="Pallen M.J."/>
        </authorList>
    </citation>
    <scope>NUCLEOTIDE SEQUENCE</scope>
    <source>
        <strain evidence="6">10532</strain>
    </source>
</reference>
<accession>A0A9D9HP37</accession>
<gene>
    <name evidence="6" type="ORF">IAA81_03395</name>
</gene>
<organism evidence="6 7">
    <name type="scientific">Candidatus Gallitreponema excrementavium</name>
    <dbReference type="NCBI Taxonomy" id="2840840"/>
    <lineage>
        <taxon>Bacteria</taxon>
        <taxon>Pseudomonadati</taxon>
        <taxon>Spirochaetota</taxon>
        <taxon>Spirochaetia</taxon>
        <taxon>Spirochaetales</taxon>
        <taxon>Candidatus Gallitreponema</taxon>
    </lineage>
</organism>
<dbReference type="InterPro" id="IPR037171">
    <property type="entry name" value="NagB/RpiA_transferase-like"/>
</dbReference>
<dbReference type="Proteomes" id="UP000823638">
    <property type="component" value="Unassembled WGS sequence"/>
</dbReference>
<dbReference type="NCBIfam" id="TIGR02727">
    <property type="entry name" value="MTHFS_bact"/>
    <property type="match status" value="1"/>
</dbReference>
<dbReference type="GO" id="GO:0035999">
    <property type="term" value="P:tetrahydrofolate interconversion"/>
    <property type="evidence" value="ECO:0007669"/>
    <property type="project" value="TreeGrafter"/>
</dbReference>
<keyword evidence="3 4" id="KW-0067">ATP-binding</keyword>
<dbReference type="AlphaFoldDB" id="A0A9D9HP37"/>
<dbReference type="Pfam" id="PF01812">
    <property type="entry name" value="5-FTHF_cyc-lig"/>
    <property type="match status" value="1"/>
</dbReference>
<dbReference type="EC" id="6.3.3.2" evidence="5"/>
<dbReference type="PANTHER" id="PTHR23407:SF1">
    <property type="entry name" value="5-FORMYLTETRAHYDROFOLATE CYCLO-LIGASE"/>
    <property type="match status" value="1"/>
</dbReference>
<evidence type="ECO:0000313" key="6">
    <source>
        <dbReference type="EMBL" id="MBO8457255.1"/>
    </source>
</evidence>
<comment type="caution">
    <text evidence="6">The sequence shown here is derived from an EMBL/GenBank/DDBJ whole genome shotgun (WGS) entry which is preliminary data.</text>
</comment>
<proteinExistence type="inferred from homology"/>
<evidence type="ECO:0000256" key="2">
    <source>
        <dbReference type="ARBA" id="ARBA00022741"/>
    </source>
</evidence>
<dbReference type="GO" id="GO:0046872">
    <property type="term" value="F:metal ion binding"/>
    <property type="evidence" value="ECO:0007669"/>
    <property type="project" value="UniProtKB-KW"/>
</dbReference>
<comment type="similarity">
    <text evidence="1 5">Belongs to the 5-formyltetrahydrofolate cyclo-ligase family.</text>
</comment>
<name>A0A9D9HP37_9SPIR</name>
<feature type="binding site" evidence="4">
    <location>
        <begin position="161"/>
        <end position="169"/>
    </location>
    <ligand>
        <name>ATP</name>
        <dbReference type="ChEBI" id="CHEBI:30616"/>
    </ligand>
</feature>
<feature type="binding site" evidence="4">
    <location>
        <begin position="17"/>
        <end position="21"/>
    </location>
    <ligand>
        <name>ATP</name>
        <dbReference type="ChEBI" id="CHEBI:30616"/>
    </ligand>
</feature>
<dbReference type="PIRSF" id="PIRSF006806">
    <property type="entry name" value="FTHF_cligase"/>
    <property type="match status" value="1"/>
</dbReference>
<evidence type="ECO:0000313" key="7">
    <source>
        <dbReference type="Proteomes" id="UP000823638"/>
    </source>
</evidence>
<comment type="cofactor">
    <cofactor evidence="5">
        <name>Mg(2+)</name>
        <dbReference type="ChEBI" id="CHEBI:18420"/>
    </cofactor>
</comment>
<dbReference type="PANTHER" id="PTHR23407">
    <property type="entry name" value="ATPASE INHIBITOR/5-FORMYLTETRAHYDROFOLATE CYCLO-LIGASE"/>
    <property type="match status" value="1"/>
</dbReference>
<sequence length="220" mass="24851">MTEADISGDPDSLLLKKQLLRKQVLEHIKSYLGEKGSREKDSLAALDFLVKSRIWQNAASVFLFYATEFEIDTEPVIFEGINAGKSIFLPRIIKKGQMVFIRVWDKSCNVKKLPSLEKNRFGIMEPAMPEGGIMPVLPVSNDEIPVLVLVPGRAFTKNGERLGLGGGFYDRYLKMIKEKIPSECLTFTGYCFNEQIVDYVPWESHDVKMDKILTPGGFIL</sequence>
<protein>
    <recommendedName>
        <fullName evidence="5">5-formyltetrahydrofolate cyclo-ligase</fullName>
        <ecNumber evidence="5">6.3.3.2</ecNumber>
    </recommendedName>
</protein>
<dbReference type="InterPro" id="IPR002698">
    <property type="entry name" value="FTHF_cligase"/>
</dbReference>
<dbReference type="EMBL" id="JADIMM010000043">
    <property type="protein sequence ID" value="MBO8457255.1"/>
    <property type="molecule type" value="Genomic_DNA"/>
</dbReference>
<dbReference type="GO" id="GO:0009396">
    <property type="term" value="P:folic acid-containing compound biosynthetic process"/>
    <property type="evidence" value="ECO:0007669"/>
    <property type="project" value="TreeGrafter"/>
</dbReference>
<evidence type="ECO:0000256" key="5">
    <source>
        <dbReference type="RuleBase" id="RU361279"/>
    </source>
</evidence>
<keyword evidence="5" id="KW-0479">Metal-binding</keyword>
<comment type="catalytic activity">
    <reaction evidence="5">
        <text>(6S)-5-formyl-5,6,7,8-tetrahydrofolate + ATP = (6R)-5,10-methenyltetrahydrofolate + ADP + phosphate</text>
        <dbReference type="Rhea" id="RHEA:10488"/>
        <dbReference type="ChEBI" id="CHEBI:30616"/>
        <dbReference type="ChEBI" id="CHEBI:43474"/>
        <dbReference type="ChEBI" id="CHEBI:57455"/>
        <dbReference type="ChEBI" id="CHEBI:57457"/>
        <dbReference type="ChEBI" id="CHEBI:456216"/>
        <dbReference type="EC" id="6.3.3.2"/>
    </reaction>
</comment>
<evidence type="ECO:0000256" key="3">
    <source>
        <dbReference type="ARBA" id="ARBA00022840"/>
    </source>
</evidence>
<dbReference type="InterPro" id="IPR024185">
    <property type="entry name" value="FTHF_cligase-like_sf"/>
</dbReference>
<dbReference type="GO" id="GO:0030272">
    <property type="term" value="F:5-formyltetrahydrofolate cyclo-ligase activity"/>
    <property type="evidence" value="ECO:0007669"/>
    <property type="project" value="UniProtKB-EC"/>
</dbReference>
<dbReference type="SUPFAM" id="SSF100950">
    <property type="entry name" value="NagB/RpiA/CoA transferase-like"/>
    <property type="match status" value="1"/>
</dbReference>